<dbReference type="GeneID" id="6078879"/>
<dbReference type="AlphaFoldDB" id="B0DHD9"/>
<evidence type="ECO:0000313" key="2">
    <source>
        <dbReference type="Proteomes" id="UP000001194"/>
    </source>
</evidence>
<reference evidence="1 2" key="1">
    <citation type="journal article" date="2008" name="Nature">
        <title>The genome of Laccaria bicolor provides insights into mycorrhizal symbiosis.</title>
        <authorList>
            <person name="Martin F."/>
            <person name="Aerts A."/>
            <person name="Ahren D."/>
            <person name="Brun A."/>
            <person name="Danchin E.G.J."/>
            <person name="Duchaussoy F."/>
            <person name="Gibon J."/>
            <person name="Kohler A."/>
            <person name="Lindquist E."/>
            <person name="Pereda V."/>
            <person name="Salamov A."/>
            <person name="Shapiro H.J."/>
            <person name="Wuyts J."/>
            <person name="Blaudez D."/>
            <person name="Buee M."/>
            <person name="Brokstein P."/>
            <person name="Canbaeck B."/>
            <person name="Cohen D."/>
            <person name="Courty P.E."/>
            <person name="Coutinho P.M."/>
            <person name="Delaruelle C."/>
            <person name="Detter J.C."/>
            <person name="Deveau A."/>
            <person name="DiFazio S."/>
            <person name="Duplessis S."/>
            <person name="Fraissinet-Tachet L."/>
            <person name="Lucic E."/>
            <person name="Frey-Klett P."/>
            <person name="Fourrey C."/>
            <person name="Feussner I."/>
            <person name="Gay G."/>
            <person name="Grimwood J."/>
            <person name="Hoegger P.J."/>
            <person name="Jain P."/>
            <person name="Kilaru S."/>
            <person name="Labbe J."/>
            <person name="Lin Y.C."/>
            <person name="Legue V."/>
            <person name="Le Tacon F."/>
            <person name="Marmeisse R."/>
            <person name="Melayah D."/>
            <person name="Montanini B."/>
            <person name="Muratet M."/>
            <person name="Nehls U."/>
            <person name="Niculita-Hirzel H."/>
            <person name="Oudot-Le Secq M.P."/>
            <person name="Peter M."/>
            <person name="Quesneville H."/>
            <person name="Rajashekar B."/>
            <person name="Reich M."/>
            <person name="Rouhier N."/>
            <person name="Schmutz J."/>
            <person name="Yin T."/>
            <person name="Chalot M."/>
            <person name="Henrissat B."/>
            <person name="Kuees U."/>
            <person name="Lucas S."/>
            <person name="Van de Peer Y."/>
            <person name="Podila G.K."/>
            <person name="Polle A."/>
            <person name="Pukkila P.J."/>
            <person name="Richardson P.M."/>
            <person name="Rouze P."/>
            <person name="Sanders I.R."/>
            <person name="Stajich J.E."/>
            <person name="Tunlid A."/>
            <person name="Tuskan G."/>
            <person name="Grigoriev I.V."/>
        </authorList>
    </citation>
    <scope>NUCLEOTIDE SEQUENCE [LARGE SCALE GENOMIC DNA]</scope>
    <source>
        <strain evidence="2">S238N-H82 / ATCC MYA-4686</strain>
    </source>
</reference>
<evidence type="ECO:0000313" key="1">
    <source>
        <dbReference type="EMBL" id="EDR06000.1"/>
    </source>
</evidence>
<dbReference type="InParanoid" id="B0DHD9"/>
<keyword evidence="2" id="KW-1185">Reference proteome</keyword>
<gene>
    <name evidence="1" type="ORF">LACBIDRAFT_329209</name>
</gene>
<name>B0DHD9_LACBS</name>
<dbReference type="RefSeq" id="XP_001883288.1">
    <property type="nucleotide sequence ID" value="XM_001883253.1"/>
</dbReference>
<dbReference type="EMBL" id="DS547110">
    <property type="protein sequence ID" value="EDR06000.1"/>
    <property type="molecule type" value="Genomic_DNA"/>
</dbReference>
<dbReference type="Proteomes" id="UP000001194">
    <property type="component" value="Unassembled WGS sequence"/>
</dbReference>
<protein>
    <submittedName>
        <fullName evidence="1">Predicted protein</fullName>
    </submittedName>
</protein>
<accession>B0DHD9</accession>
<dbReference type="KEGG" id="lbc:LACBIDRAFT_329209"/>
<organism evidence="2">
    <name type="scientific">Laccaria bicolor (strain S238N-H82 / ATCC MYA-4686)</name>
    <name type="common">Bicoloured deceiver</name>
    <name type="synonym">Laccaria laccata var. bicolor</name>
    <dbReference type="NCBI Taxonomy" id="486041"/>
    <lineage>
        <taxon>Eukaryota</taxon>
        <taxon>Fungi</taxon>
        <taxon>Dikarya</taxon>
        <taxon>Basidiomycota</taxon>
        <taxon>Agaricomycotina</taxon>
        <taxon>Agaricomycetes</taxon>
        <taxon>Agaricomycetidae</taxon>
        <taxon>Agaricales</taxon>
        <taxon>Agaricineae</taxon>
        <taxon>Hydnangiaceae</taxon>
        <taxon>Laccaria</taxon>
    </lineage>
</organism>
<sequence>MPLLFPVLESCVVVATRVGMLPVMYDLLPGSCSHLAADFWHDHRWLNRNRTARAICHGIHQQGALEWNYSPMATSNCRCVATQINHSHCDSASLELIFTGHKLSQNFTIPVAGFAVCYMGFVGAIQEIPETFQGLCLGPFWTLLMPSHLSHLINVHACFPALAFCAPKEDASPCSFLPSPLPSTLSASQSPPLMWVSLRPRSPRFLRPHRLGETLCLCCVYGLHAVITCICLEVPFFTISAILLLFGGHPLDLSLHCLFHIEVSGSSLDPFPTFSLPLRFEDFACAFVARPFGLRLLLGPCAPPSPVSGLLRLIGVVSAPPSPLVGGPVCNPRVHLRSLLDCILLNSSDTLVYPSASERVAVDFPADSDRLQLGFRRHQFTSDRAITWQLQQLLPPSSLDCRNGSSLQLPRLISAANFIYVVSRSSVDPLQLPDFQSLVKGSHAPSLAYPLITGEIASGSMFFGGMSSGRHAIDHTFSTTVAHFATVS</sequence>
<proteinExistence type="predicted"/>
<dbReference type="HOGENOM" id="CLU_559048_0_0_1"/>